<dbReference type="AlphaFoldDB" id="A0A328DF27"/>
<gene>
    <name evidence="2" type="ORF">DM860_009338</name>
</gene>
<name>A0A328DF27_9ASTE</name>
<sequence length="383" mass="41811">MSASKHFPIKLTKTNFLVWRHQVQSTLIGLNLLGYVDGSVKAPCPFLDSAHTQPNPAYTLRYRQDAILLSAILGSCTDVVQSIVSLADTSADAWSRLAMSLASRSRGRIISLKAKLAKKPRGNRTIAACVADMTEIAGELALADSPVSDEDLAVHIMSQLGDEYSTIYQSLRGHNDCVSIEELTAILEDCERHLREHASATADLVPTANHTQRARSDRHGDRGDRGGVFHWAGGFGQSRGGHHVCGSSLGGNRGGRYCRFCDLASHDTWFFRKLQRFLRENNVTITTPNTNNPTAHVTVSNGDLAQSNTQWIVDSGASHHVATDPNSLNTLMEIEGPDEIHLGNGCAYGDTSASGSNKKLLILSSQFIQSVREYRVCFRFFSG</sequence>
<accession>A0A328DF27</accession>
<dbReference type="Pfam" id="PF14223">
    <property type="entry name" value="Retrotran_gag_2"/>
    <property type="match status" value="1"/>
</dbReference>
<evidence type="ECO:0008006" key="4">
    <source>
        <dbReference type="Google" id="ProtNLM"/>
    </source>
</evidence>
<dbReference type="EMBL" id="NQVE01000162">
    <property type="protein sequence ID" value="RAL42831.1"/>
    <property type="molecule type" value="Genomic_DNA"/>
</dbReference>
<evidence type="ECO:0000313" key="3">
    <source>
        <dbReference type="Proteomes" id="UP000249390"/>
    </source>
</evidence>
<proteinExistence type="predicted"/>
<organism evidence="2 3">
    <name type="scientific">Cuscuta australis</name>
    <dbReference type="NCBI Taxonomy" id="267555"/>
    <lineage>
        <taxon>Eukaryota</taxon>
        <taxon>Viridiplantae</taxon>
        <taxon>Streptophyta</taxon>
        <taxon>Embryophyta</taxon>
        <taxon>Tracheophyta</taxon>
        <taxon>Spermatophyta</taxon>
        <taxon>Magnoliopsida</taxon>
        <taxon>eudicotyledons</taxon>
        <taxon>Gunneridae</taxon>
        <taxon>Pentapetalae</taxon>
        <taxon>asterids</taxon>
        <taxon>lamiids</taxon>
        <taxon>Solanales</taxon>
        <taxon>Convolvulaceae</taxon>
        <taxon>Cuscuteae</taxon>
        <taxon>Cuscuta</taxon>
        <taxon>Cuscuta subgen. Grammica</taxon>
        <taxon>Cuscuta sect. Cleistogrammica</taxon>
    </lineage>
</organism>
<evidence type="ECO:0000256" key="1">
    <source>
        <dbReference type="SAM" id="MobiDB-lite"/>
    </source>
</evidence>
<feature type="compositionally biased region" description="Basic and acidic residues" evidence="1">
    <location>
        <begin position="214"/>
        <end position="224"/>
    </location>
</feature>
<keyword evidence="3" id="KW-1185">Reference proteome</keyword>
<evidence type="ECO:0000313" key="2">
    <source>
        <dbReference type="EMBL" id="RAL42831.1"/>
    </source>
</evidence>
<dbReference type="PANTHER" id="PTHR47481">
    <property type="match status" value="1"/>
</dbReference>
<protein>
    <recommendedName>
        <fullName evidence="4">Retrotransposon Copia-like N-terminal domain-containing protein</fullName>
    </recommendedName>
</protein>
<reference evidence="2 3" key="1">
    <citation type="submission" date="2018-06" db="EMBL/GenBank/DDBJ databases">
        <title>The Genome of Cuscuta australis (Dodder) Provides Insight into the Evolution of Plant Parasitism.</title>
        <authorList>
            <person name="Liu H."/>
        </authorList>
    </citation>
    <scope>NUCLEOTIDE SEQUENCE [LARGE SCALE GENOMIC DNA]</scope>
    <source>
        <strain evidence="3">cv. Yunnan</strain>
        <tissue evidence="2">Vines</tissue>
    </source>
</reference>
<dbReference type="Proteomes" id="UP000249390">
    <property type="component" value="Unassembled WGS sequence"/>
</dbReference>
<dbReference type="PANTHER" id="PTHR47481:SF43">
    <property type="entry name" value="RETROTRANSPOSON COPIA-LIKE N-TERMINAL DOMAIN-CONTAINING PROTEIN"/>
    <property type="match status" value="1"/>
</dbReference>
<feature type="region of interest" description="Disordered" evidence="1">
    <location>
        <begin position="205"/>
        <end position="224"/>
    </location>
</feature>
<comment type="caution">
    <text evidence="2">The sequence shown here is derived from an EMBL/GenBank/DDBJ whole genome shotgun (WGS) entry which is preliminary data.</text>
</comment>